<evidence type="ECO:0000313" key="5">
    <source>
        <dbReference type="Proteomes" id="UP001285263"/>
    </source>
</evidence>
<comment type="caution">
    <text evidence="4">The sequence shown here is derived from an EMBL/GenBank/DDBJ whole genome shotgun (WGS) entry which is preliminary data.</text>
</comment>
<gene>
    <name evidence="4" type="ORF">SNE35_25975</name>
</gene>
<dbReference type="Gene3D" id="2.20.200.10">
    <property type="entry name" value="Outer membrane efflux proteins (OEP)"/>
    <property type="match status" value="1"/>
</dbReference>
<feature type="coiled-coil region" evidence="3">
    <location>
        <begin position="225"/>
        <end position="252"/>
    </location>
</feature>
<feature type="signal peptide" evidence="2">
    <location>
        <begin position="1"/>
        <end position="20"/>
    </location>
</feature>
<name>A0ABU5DNU4_9BURK</name>
<sequence length="475" mass="50064">MASRYTLLFAALVLAGCAQMQPPAKLPDIPAVTAFKEGVAPWTAAQPADHAPRGDWWTLYGDADLDALQGKLIANSPDLAAALARYQQSQALTDQIRAAQLPTVSGSLNIQRDRQAELRPLRVLGPTSPDTYSSNTVGLDLEYEIDLWGRVRQQVAAGVAADDAARADLASARLSLQAQLADNYIALRGLDRDGALLAEAVEAYSKALSLIQNRFQAGISSGLDEARAQAQVEAARSQLRQSQAQRALMEHAVAALVGEPASNFSLAPKVIDIALPDVPAGLPSTLLERRADIAAAERRVAAANASVGVAKAAVFPSLVLSVLGGYQSSDISHFISAPNVFWAVGPTLAGTLFDGGRKKAEIARTQAVLDENGARYRGVVIGAFQQVEDQLALLQHYGAAAEAEAAALAASQRALTLATNRYREGAASYLEVVTSQTATLQSQRSAADLATRQRRASVQLIRALGGGWQGLSSAS</sequence>
<dbReference type="Gene3D" id="1.20.1600.10">
    <property type="entry name" value="Outer membrane efflux proteins (OEP)"/>
    <property type="match status" value="1"/>
</dbReference>
<keyword evidence="2" id="KW-0812">Transmembrane</keyword>
<dbReference type="InterPro" id="IPR010131">
    <property type="entry name" value="MdtP/NodT-like"/>
</dbReference>
<dbReference type="InterPro" id="IPR003423">
    <property type="entry name" value="OMP_efflux"/>
</dbReference>
<keyword evidence="2" id="KW-0564">Palmitate</keyword>
<proteinExistence type="inferred from homology"/>
<keyword evidence="5" id="KW-1185">Reference proteome</keyword>
<dbReference type="PANTHER" id="PTHR30203">
    <property type="entry name" value="OUTER MEMBRANE CATION EFFLUX PROTEIN"/>
    <property type="match status" value="1"/>
</dbReference>
<keyword evidence="2" id="KW-0449">Lipoprotein</keyword>
<evidence type="ECO:0000313" key="4">
    <source>
        <dbReference type="EMBL" id="MDY0747977.1"/>
    </source>
</evidence>
<accession>A0ABU5DNU4</accession>
<keyword evidence="2" id="KW-1134">Transmembrane beta strand</keyword>
<reference evidence="4 5" key="1">
    <citation type="submission" date="2023-11" db="EMBL/GenBank/DDBJ databases">
        <title>Paucibacter sp. nov., isolated from fresh soil in Korea.</title>
        <authorList>
            <person name="Le N.T.T."/>
        </authorList>
    </citation>
    <scope>NUCLEOTIDE SEQUENCE [LARGE SCALE GENOMIC DNA]</scope>
    <source>
        <strain evidence="4 5">R3-3</strain>
    </source>
</reference>
<dbReference type="NCBIfam" id="TIGR01845">
    <property type="entry name" value="outer_NodT"/>
    <property type="match status" value="1"/>
</dbReference>
<dbReference type="SUPFAM" id="SSF56954">
    <property type="entry name" value="Outer membrane efflux proteins (OEP)"/>
    <property type="match status" value="1"/>
</dbReference>
<keyword evidence="2" id="KW-0732">Signal</keyword>
<dbReference type="RefSeq" id="WP_320425945.1">
    <property type="nucleotide sequence ID" value="NZ_JAXCLA010000009.1"/>
</dbReference>
<evidence type="ECO:0000256" key="2">
    <source>
        <dbReference type="RuleBase" id="RU362097"/>
    </source>
</evidence>
<dbReference type="EMBL" id="JAXCLA010000009">
    <property type="protein sequence ID" value="MDY0747977.1"/>
    <property type="molecule type" value="Genomic_DNA"/>
</dbReference>
<protein>
    <submittedName>
        <fullName evidence="4">Efflux transporter outer membrane subunit</fullName>
    </submittedName>
</protein>
<keyword evidence="2" id="KW-0472">Membrane</keyword>
<organism evidence="4 5">
    <name type="scientific">Roseateles agri</name>
    <dbReference type="NCBI Taxonomy" id="3098619"/>
    <lineage>
        <taxon>Bacteria</taxon>
        <taxon>Pseudomonadati</taxon>
        <taxon>Pseudomonadota</taxon>
        <taxon>Betaproteobacteria</taxon>
        <taxon>Burkholderiales</taxon>
        <taxon>Sphaerotilaceae</taxon>
        <taxon>Roseateles</taxon>
    </lineage>
</organism>
<evidence type="ECO:0000256" key="3">
    <source>
        <dbReference type="SAM" id="Coils"/>
    </source>
</evidence>
<dbReference type="PROSITE" id="PS51257">
    <property type="entry name" value="PROKAR_LIPOPROTEIN"/>
    <property type="match status" value="1"/>
</dbReference>
<comment type="similarity">
    <text evidence="1 2">Belongs to the outer membrane factor (OMF) (TC 1.B.17) family.</text>
</comment>
<comment type="subcellular location">
    <subcellularLocation>
        <location evidence="2">Cell membrane</location>
        <topology evidence="2">Lipid-anchor</topology>
    </subcellularLocation>
</comment>
<evidence type="ECO:0000256" key="1">
    <source>
        <dbReference type="ARBA" id="ARBA00007613"/>
    </source>
</evidence>
<dbReference type="PANTHER" id="PTHR30203:SF33">
    <property type="entry name" value="BLR4455 PROTEIN"/>
    <property type="match status" value="1"/>
</dbReference>
<dbReference type="Proteomes" id="UP001285263">
    <property type="component" value="Unassembled WGS sequence"/>
</dbReference>
<feature type="chain" id="PRO_5045011908" evidence="2">
    <location>
        <begin position="21"/>
        <end position="475"/>
    </location>
</feature>
<dbReference type="Pfam" id="PF02321">
    <property type="entry name" value="OEP"/>
    <property type="match status" value="2"/>
</dbReference>
<keyword evidence="3" id="KW-0175">Coiled coil</keyword>